<evidence type="ECO:0000313" key="4">
    <source>
        <dbReference type="EMBL" id="AEI46706.1"/>
    </source>
</evidence>
<dbReference type="GO" id="GO:0046872">
    <property type="term" value="F:metal ion binding"/>
    <property type="evidence" value="ECO:0007669"/>
    <property type="project" value="UniProtKB-KW"/>
</dbReference>
<protein>
    <submittedName>
        <fullName evidence="4">Polysaccharide deacetylase</fullName>
    </submittedName>
</protein>
<reference evidence="4 5" key="2">
    <citation type="journal article" date="2012" name="Stand. Genomic Sci.">
        <title>Complete genome sequence of the aquatic bacterium Runella slithyformis type strain (LSU 4(T)).</title>
        <authorList>
            <person name="Copeland A."/>
            <person name="Zhang X."/>
            <person name="Misra M."/>
            <person name="Lapidus A."/>
            <person name="Nolan M."/>
            <person name="Lucas S."/>
            <person name="Deshpande S."/>
            <person name="Cheng J.F."/>
            <person name="Tapia R."/>
            <person name="Goodwin L.A."/>
            <person name="Pitluck S."/>
            <person name="Liolios K."/>
            <person name="Pagani I."/>
            <person name="Ivanova N."/>
            <person name="Mikhailova N."/>
            <person name="Pati A."/>
            <person name="Chen A."/>
            <person name="Palaniappan K."/>
            <person name="Land M."/>
            <person name="Hauser L."/>
            <person name="Pan C."/>
            <person name="Jeffries C.D."/>
            <person name="Detter J.C."/>
            <person name="Brambilla E.M."/>
            <person name="Rohde M."/>
            <person name="Djao O.D."/>
            <person name="Goker M."/>
            <person name="Sikorski J."/>
            <person name="Tindall B.J."/>
            <person name="Woyke T."/>
            <person name="Bristow J."/>
            <person name="Eisen J.A."/>
            <person name="Markowitz V."/>
            <person name="Hugenholtz P."/>
            <person name="Kyrpides N.C."/>
            <person name="Klenk H.P."/>
            <person name="Mavromatis K."/>
        </authorList>
    </citation>
    <scope>NUCLEOTIDE SEQUENCE [LARGE SCALE GENOMIC DNA]</scope>
    <source>
        <strain evidence="5">ATCC 29530 / DSM 19594 / LMG 11500 / NCIMB 11436 / LSU 4</strain>
    </source>
</reference>
<dbReference type="GO" id="GO:0016020">
    <property type="term" value="C:membrane"/>
    <property type="evidence" value="ECO:0007669"/>
    <property type="project" value="TreeGrafter"/>
</dbReference>
<dbReference type="GO" id="GO:0016810">
    <property type="term" value="F:hydrolase activity, acting on carbon-nitrogen (but not peptide) bonds"/>
    <property type="evidence" value="ECO:0007669"/>
    <property type="project" value="InterPro"/>
</dbReference>
<name>A0A7U4E3S6_RUNSL</name>
<keyword evidence="5" id="KW-1185">Reference proteome</keyword>
<accession>A0A7U4E3S6</accession>
<organism evidence="4 5">
    <name type="scientific">Runella slithyformis (strain ATCC 29530 / DSM 19594 / LMG 11500 / NCIMB 11436 / LSU 4)</name>
    <dbReference type="NCBI Taxonomy" id="761193"/>
    <lineage>
        <taxon>Bacteria</taxon>
        <taxon>Pseudomonadati</taxon>
        <taxon>Bacteroidota</taxon>
        <taxon>Cytophagia</taxon>
        <taxon>Cytophagales</taxon>
        <taxon>Spirosomataceae</taxon>
        <taxon>Runella</taxon>
    </lineage>
</organism>
<sequence length="252" mass="29229">MKPLSFVKIVAMCLYAYVLRAQPHVLKEAQGAILRMDTTQKKVYLTFTGHEFGDGGEAILHTLKTHKIKASFFFTGDFYRNPAFSSIIRQLRRDGHYLGMHSDKHLLYCDWTKRDSLLVTQTQFEKDIRDNRAALRKIGVLPHEASYFMPPYEWYNAEINRWAQAMGLILVNFTPGTGTNADYTTPDLPNYRSSAQLYERLLNFEKNSPDHLNGAILLIHFGTDPKRTDKFYRYLPRLIEELKGKGYSFGRF</sequence>
<evidence type="ECO:0000259" key="3">
    <source>
        <dbReference type="PROSITE" id="PS51677"/>
    </source>
</evidence>
<dbReference type="EMBL" id="CP002859">
    <property type="protein sequence ID" value="AEI46706.1"/>
    <property type="molecule type" value="Genomic_DNA"/>
</dbReference>
<dbReference type="Pfam" id="PF01522">
    <property type="entry name" value="Polysacc_deac_1"/>
    <property type="match status" value="1"/>
</dbReference>
<dbReference type="CDD" id="cd10917">
    <property type="entry name" value="CE4_NodB_like_6s_7s"/>
    <property type="match status" value="1"/>
</dbReference>
<proteinExistence type="predicted"/>
<dbReference type="PANTHER" id="PTHR10587:SF133">
    <property type="entry name" value="CHITIN DEACETYLASE 1-RELATED"/>
    <property type="match status" value="1"/>
</dbReference>
<evidence type="ECO:0000256" key="1">
    <source>
        <dbReference type="ARBA" id="ARBA00022723"/>
    </source>
</evidence>
<dbReference type="InterPro" id="IPR050248">
    <property type="entry name" value="Polysacc_deacetylase_ArnD"/>
</dbReference>
<dbReference type="PROSITE" id="PS51677">
    <property type="entry name" value="NODB"/>
    <property type="match status" value="1"/>
</dbReference>
<dbReference type="AlphaFoldDB" id="A0A7U4E3S6"/>
<dbReference type="GO" id="GO:0005975">
    <property type="term" value="P:carbohydrate metabolic process"/>
    <property type="evidence" value="ECO:0007669"/>
    <property type="project" value="InterPro"/>
</dbReference>
<feature type="domain" description="NodB homology" evidence="3">
    <location>
        <begin position="41"/>
        <end position="250"/>
    </location>
</feature>
<evidence type="ECO:0000256" key="2">
    <source>
        <dbReference type="ARBA" id="ARBA00022801"/>
    </source>
</evidence>
<evidence type="ECO:0000313" key="5">
    <source>
        <dbReference type="Proteomes" id="UP000000493"/>
    </source>
</evidence>
<dbReference type="InterPro" id="IPR011330">
    <property type="entry name" value="Glyco_hydro/deAcase_b/a-brl"/>
</dbReference>
<reference evidence="5" key="1">
    <citation type="submission" date="2011-06" db="EMBL/GenBank/DDBJ databases">
        <title>The complete genome of chromosome of Runella slithyformis DSM 19594.</title>
        <authorList>
            <consortium name="US DOE Joint Genome Institute (JGI-PGF)"/>
            <person name="Lucas S."/>
            <person name="Han J."/>
            <person name="Lapidus A."/>
            <person name="Bruce D."/>
            <person name="Goodwin L."/>
            <person name="Pitluck S."/>
            <person name="Peters L."/>
            <person name="Kyrpides N."/>
            <person name="Mavromatis K."/>
            <person name="Ivanova N."/>
            <person name="Ovchinnikova G."/>
            <person name="Zhang X."/>
            <person name="Misra M."/>
            <person name="Detter J.C."/>
            <person name="Tapia R."/>
            <person name="Han C."/>
            <person name="Land M."/>
            <person name="Hauser L."/>
            <person name="Markowitz V."/>
            <person name="Cheng J.-F."/>
            <person name="Hugenholtz P."/>
            <person name="Woyke T."/>
            <person name="Wu D."/>
            <person name="Tindall B."/>
            <person name="Faehrich R."/>
            <person name="Brambilla E."/>
            <person name="Klenk H.-P."/>
            <person name="Eisen J.A."/>
        </authorList>
    </citation>
    <scope>NUCLEOTIDE SEQUENCE [LARGE SCALE GENOMIC DNA]</scope>
    <source>
        <strain evidence="5">ATCC 29530 / DSM 19594 / LMG 11500 / NCIMB 11436 / LSU 4</strain>
    </source>
</reference>
<dbReference type="PANTHER" id="PTHR10587">
    <property type="entry name" value="GLYCOSYL TRANSFERASE-RELATED"/>
    <property type="match status" value="1"/>
</dbReference>
<dbReference type="RefSeq" id="WP_013926031.1">
    <property type="nucleotide sequence ID" value="NC_015703.1"/>
</dbReference>
<dbReference type="SUPFAM" id="SSF88713">
    <property type="entry name" value="Glycoside hydrolase/deacetylase"/>
    <property type="match status" value="1"/>
</dbReference>
<keyword evidence="1" id="KW-0479">Metal-binding</keyword>
<gene>
    <name evidence="4" type="ordered locus">Runsl_0252</name>
</gene>
<dbReference type="InterPro" id="IPR002509">
    <property type="entry name" value="NODB_dom"/>
</dbReference>
<dbReference type="Proteomes" id="UP000000493">
    <property type="component" value="Chromosome"/>
</dbReference>
<keyword evidence="2" id="KW-0378">Hydrolase</keyword>
<dbReference type="Gene3D" id="3.20.20.370">
    <property type="entry name" value="Glycoside hydrolase/deacetylase"/>
    <property type="match status" value="1"/>
</dbReference>
<dbReference type="KEGG" id="rsi:Runsl_0252"/>